<evidence type="ECO:0000313" key="2">
    <source>
        <dbReference type="EMBL" id="GAA57128.1"/>
    </source>
</evidence>
<sequence>MYITVNTNQNKRHRHNVHIRLYESKTGFSYNRHYRTWCVSMQWFSTQLALLFNAARESRESRVHCALGLKKDKIKLICAVELVDHIRPRLAQVNNTMRVGVVVVVVAAGSLMVAPVDMSMNGQSFELVHARKEIEFF</sequence>
<accession>G7YVZ8</accession>
<gene>
    <name evidence="2" type="ORF">CLF_112215</name>
</gene>
<name>G7YVZ8_CLOSI</name>
<protein>
    <submittedName>
        <fullName evidence="2">Uncharacterized protein</fullName>
    </submittedName>
</protein>
<keyword evidence="1" id="KW-0812">Transmembrane</keyword>
<evidence type="ECO:0000313" key="3">
    <source>
        <dbReference type="Proteomes" id="UP000008909"/>
    </source>
</evidence>
<keyword evidence="1" id="KW-1133">Transmembrane helix</keyword>
<keyword evidence="1" id="KW-0472">Membrane</keyword>
<dbReference type="AlphaFoldDB" id="G7YVZ8"/>
<reference evidence="2" key="1">
    <citation type="journal article" date="2011" name="Genome Biol.">
        <title>The draft genome of the carcinogenic human liver fluke Clonorchis sinensis.</title>
        <authorList>
            <person name="Wang X."/>
            <person name="Chen W."/>
            <person name="Huang Y."/>
            <person name="Sun J."/>
            <person name="Men J."/>
            <person name="Liu H."/>
            <person name="Luo F."/>
            <person name="Guo L."/>
            <person name="Lv X."/>
            <person name="Deng C."/>
            <person name="Zhou C."/>
            <person name="Fan Y."/>
            <person name="Li X."/>
            <person name="Huang L."/>
            <person name="Hu Y."/>
            <person name="Liang C."/>
            <person name="Hu X."/>
            <person name="Xu J."/>
            <person name="Yu X."/>
        </authorList>
    </citation>
    <scope>NUCLEOTIDE SEQUENCE [LARGE SCALE GENOMIC DNA]</scope>
    <source>
        <strain evidence="2">Henan</strain>
    </source>
</reference>
<dbReference type="EMBL" id="DF144555">
    <property type="protein sequence ID" value="GAA57128.1"/>
    <property type="molecule type" value="Genomic_DNA"/>
</dbReference>
<evidence type="ECO:0000256" key="1">
    <source>
        <dbReference type="SAM" id="Phobius"/>
    </source>
</evidence>
<organism evidence="2 3">
    <name type="scientific">Clonorchis sinensis</name>
    <name type="common">Chinese liver fluke</name>
    <dbReference type="NCBI Taxonomy" id="79923"/>
    <lineage>
        <taxon>Eukaryota</taxon>
        <taxon>Metazoa</taxon>
        <taxon>Spiralia</taxon>
        <taxon>Lophotrochozoa</taxon>
        <taxon>Platyhelminthes</taxon>
        <taxon>Trematoda</taxon>
        <taxon>Digenea</taxon>
        <taxon>Opisthorchiida</taxon>
        <taxon>Opisthorchiata</taxon>
        <taxon>Opisthorchiidae</taxon>
        <taxon>Clonorchis</taxon>
    </lineage>
</organism>
<reference key="2">
    <citation type="submission" date="2011-10" db="EMBL/GenBank/DDBJ databases">
        <title>The genome and transcriptome sequence of Clonorchis sinensis provide insights into the carcinogenic liver fluke.</title>
        <authorList>
            <person name="Wang X."/>
            <person name="Huang Y."/>
            <person name="Chen W."/>
            <person name="Liu H."/>
            <person name="Guo L."/>
            <person name="Chen Y."/>
            <person name="Luo F."/>
            <person name="Zhou W."/>
            <person name="Sun J."/>
            <person name="Mao Q."/>
            <person name="Liang P."/>
            <person name="Zhou C."/>
            <person name="Tian Y."/>
            <person name="Men J."/>
            <person name="Lv X."/>
            <person name="Huang L."/>
            <person name="Zhou J."/>
            <person name="Hu Y."/>
            <person name="Li R."/>
            <person name="Zhang F."/>
            <person name="Lei H."/>
            <person name="Li X."/>
            <person name="Hu X."/>
            <person name="Liang C."/>
            <person name="Xu J."/>
            <person name="Wu Z."/>
            <person name="Yu X."/>
        </authorList>
    </citation>
    <scope>NUCLEOTIDE SEQUENCE</scope>
    <source>
        <strain>Henan</strain>
    </source>
</reference>
<dbReference type="Proteomes" id="UP000008909">
    <property type="component" value="Unassembled WGS sequence"/>
</dbReference>
<proteinExistence type="predicted"/>
<feature type="transmembrane region" description="Helical" evidence="1">
    <location>
        <begin position="97"/>
        <end position="116"/>
    </location>
</feature>
<keyword evidence="3" id="KW-1185">Reference proteome</keyword>